<accession>A0A506PFI5</accession>
<sequence length="282" mass="31338">MKKLLCGLFIGSSMLFATAQIEAPQPSPFSKVEQKVGLTDVTVEYSRPNMRGRTIYGDLVPYDKLWRTAANKNTMITFSDDVTVDGQTLKAGSYAIFTKPGATNWEVYFYTDTENWGVPRNWDENKIAAKTTIQAVNIPLTMETFTVMFNDLSNSGAVLGIIWENTYVPIPFTVPTDNKVSASIEKAMAGPSDADYFAAAVYYLDEGKDINKAVEWIDKAVEMTSNQPRFWYLRQQSLIHAKAGNKKQAIAAAKASLEGAKKAGNDDYIKMNTESLKEWGAM</sequence>
<organism evidence="2 3">
    <name type="scientific">Paucihalobacter ruber</name>
    <dbReference type="NCBI Taxonomy" id="2567861"/>
    <lineage>
        <taxon>Bacteria</taxon>
        <taxon>Pseudomonadati</taxon>
        <taxon>Bacteroidota</taxon>
        <taxon>Flavobacteriia</taxon>
        <taxon>Flavobacteriales</taxon>
        <taxon>Flavobacteriaceae</taxon>
        <taxon>Paucihalobacter</taxon>
    </lineage>
</organism>
<dbReference type="Gene3D" id="1.25.40.10">
    <property type="entry name" value="Tetratricopeptide repeat domain"/>
    <property type="match status" value="1"/>
</dbReference>
<protein>
    <submittedName>
        <fullName evidence="2">DUF2911 domain-containing protein</fullName>
    </submittedName>
</protein>
<dbReference type="OrthoDB" id="187854at2"/>
<feature type="chain" id="PRO_5021385686" evidence="1">
    <location>
        <begin position="20"/>
        <end position="282"/>
    </location>
</feature>
<dbReference type="EMBL" id="VHIQ01000006">
    <property type="protein sequence ID" value="TPV32334.1"/>
    <property type="molecule type" value="Genomic_DNA"/>
</dbReference>
<gene>
    <name evidence="2" type="ORF">FJ651_12260</name>
</gene>
<keyword evidence="1" id="KW-0732">Signal</keyword>
<dbReference type="InterPro" id="IPR021314">
    <property type="entry name" value="DUF2911"/>
</dbReference>
<dbReference type="Proteomes" id="UP000317332">
    <property type="component" value="Unassembled WGS sequence"/>
</dbReference>
<keyword evidence="3" id="KW-1185">Reference proteome</keyword>
<dbReference type="InterPro" id="IPR011990">
    <property type="entry name" value="TPR-like_helical_dom_sf"/>
</dbReference>
<feature type="signal peptide" evidence="1">
    <location>
        <begin position="1"/>
        <end position="19"/>
    </location>
</feature>
<evidence type="ECO:0000313" key="2">
    <source>
        <dbReference type="EMBL" id="TPV32334.1"/>
    </source>
</evidence>
<proteinExistence type="predicted"/>
<dbReference type="SUPFAM" id="SSF81901">
    <property type="entry name" value="HCP-like"/>
    <property type="match status" value="1"/>
</dbReference>
<dbReference type="AlphaFoldDB" id="A0A506PFI5"/>
<comment type="caution">
    <text evidence="2">The sequence shown here is derived from an EMBL/GenBank/DDBJ whole genome shotgun (WGS) entry which is preliminary data.</text>
</comment>
<evidence type="ECO:0000313" key="3">
    <source>
        <dbReference type="Proteomes" id="UP000317332"/>
    </source>
</evidence>
<evidence type="ECO:0000256" key="1">
    <source>
        <dbReference type="SAM" id="SignalP"/>
    </source>
</evidence>
<name>A0A506PFI5_9FLAO</name>
<reference evidence="2 3" key="1">
    <citation type="submission" date="2019-06" db="EMBL/GenBank/DDBJ databases">
        <title>Flavobacteriaceae Paucihalobacterium erythroidium CWB-1, complete genome.</title>
        <authorList>
            <person name="Wu S."/>
        </authorList>
    </citation>
    <scope>NUCLEOTIDE SEQUENCE [LARGE SCALE GENOMIC DNA]</scope>
    <source>
        <strain evidence="2 3">CWB-1</strain>
    </source>
</reference>
<dbReference type="Pfam" id="PF11138">
    <property type="entry name" value="DUF2911"/>
    <property type="match status" value="1"/>
</dbReference>
<dbReference type="RefSeq" id="WP_140990829.1">
    <property type="nucleotide sequence ID" value="NZ_VHIQ01000006.1"/>
</dbReference>